<comment type="caution">
    <text evidence="1">The sequence shown here is derived from an EMBL/GenBank/DDBJ whole genome shotgun (WGS) entry which is preliminary data.</text>
</comment>
<proteinExistence type="predicted"/>
<accession>A0A365HAQ6</accession>
<evidence type="ECO:0000313" key="1">
    <source>
        <dbReference type="EMBL" id="RAY16220.1"/>
    </source>
</evidence>
<evidence type="ECO:0000313" key="2">
    <source>
        <dbReference type="Proteomes" id="UP000251891"/>
    </source>
</evidence>
<protein>
    <submittedName>
        <fullName evidence="1">Uncharacterized protein</fullName>
    </submittedName>
</protein>
<reference evidence="1 2" key="1">
    <citation type="submission" date="2018-06" db="EMBL/GenBank/DDBJ databases">
        <title>Actinomadura craniellae sp. nov. isolated from marine sponge Craniella sp.</title>
        <authorList>
            <person name="Li L."/>
            <person name="Xu Q.H."/>
            <person name="Lin H.W."/>
            <person name="Lu Y.H."/>
        </authorList>
    </citation>
    <scope>NUCLEOTIDE SEQUENCE [LARGE SCALE GENOMIC DNA]</scope>
    <source>
        <strain evidence="1 2">LHW63021</strain>
    </source>
</reference>
<organism evidence="1 2">
    <name type="scientific">Actinomadura craniellae</name>
    <dbReference type="NCBI Taxonomy" id="2231787"/>
    <lineage>
        <taxon>Bacteria</taxon>
        <taxon>Bacillati</taxon>
        <taxon>Actinomycetota</taxon>
        <taxon>Actinomycetes</taxon>
        <taxon>Streptosporangiales</taxon>
        <taxon>Thermomonosporaceae</taxon>
        <taxon>Actinomadura</taxon>
    </lineage>
</organism>
<name>A0A365HAQ6_9ACTN</name>
<sequence>MNRIPALREDIARRFPLVPRPTPPCHPLEVRVRQVADLADTATHSGSDQAATSAAQALNFAALIASDCGLPDLAHQLCSRQFVLFHDARPFDAATAKLALQPLINLGRLRTRDGDGAAGHHLINTLFTAVRHQAAIRLEGISADFDGLTRTPDDHREVVRWLWTVLLTDGTRALARAGHWDQALQHLHDHKGVGHGLLDGRQIGIIAHHTLGDTRTSDDLLNATPTPTPWEAAVATTLKALTGHDVPNATLTDSYLALDDRSPRQVLFRTRLGLTMLDLADGEPDRRMDLAIEADALRTKDAYAARDILIRPSGPPRISPSVQSTLSRLLDASGLGRGTMPPKLLSQITTTTAAAETSLAEALVADGQVPENVQSRPWQ</sequence>
<dbReference type="EMBL" id="QLYX01000002">
    <property type="protein sequence ID" value="RAY16220.1"/>
    <property type="molecule type" value="Genomic_DNA"/>
</dbReference>
<gene>
    <name evidence="1" type="ORF">DPM19_04795</name>
</gene>
<keyword evidence="2" id="KW-1185">Reference proteome</keyword>
<dbReference type="AlphaFoldDB" id="A0A365HAQ6"/>
<dbReference type="OrthoDB" id="3504852at2"/>
<dbReference type="RefSeq" id="WP_111863559.1">
    <property type="nucleotide sequence ID" value="NZ_QLYX01000002.1"/>
</dbReference>
<dbReference type="Proteomes" id="UP000251891">
    <property type="component" value="Unassembled WGS sequence"/>
</dbReference>